<proteinExistence type="predicted"/>
<reference evidence="1" key="1">
    <citation type="journal article" date="2022" name="bioRxiv">
        <title>Sequencing and chromosome-scale assembly of the giantPleurodeles waltlgenome.</title>
        <authorList>
            <person name="Brown T."/>
            <person name="Elewa A."/>
            <person name="Iarovenko S."/>
            <person name="Subramanian E."/>
            <person name="Araus A.J."/>
            <person name="Petzold A."/>
            <person name="Susuki M."/>
            <person name="Suzuki K.-i.T."/>
            <person name="Hayashi T."/>
            <person name="Toyoda A."/>
            <person name="Oliveira C."/>
            <person name="Osipova E."/>
            <person name="Leigh N.D."/>
            <person name="Simon A."/>
            <person name="Yun M.H."/>
        </authorList>
    </citation>
    <scope>NUCLEOTIDE SEQUENCE</scope>
    <source>
        <strain evidence="1">20211129_DDA</strain>
        <tissue evidence="1">Liver</tissue>
    </source>
</reference>
<evidence type="ECO:0000313" key="1">
    <source>
        <dbReference type="EMBL" id="KAJ1186043.1"/>
    </source>
</evidence>
<accession>A0AAV7UB01</accession>
<organism evidence="1 2">
    <name type="scientific">Pleurodeles waltl</name>
    <name type="common">Iberian ribbed newt</name>
    <dbReference type="NCBI Taxonomy" id="8319"/>
    <lineage>
        <taxon>Eukaryota</taxon>
        <taxon>Metazoa</taxon>
        <taxon>Chordata</taxon>
        <taxon>Craniata</taxon>
        <taxon>Vertebrata</taxon>
        <taxon>Euteleostomi</taxon>
        <taxon>Amphibia</taxon>
        <taxon>Batrachia</taxon>
        <taxon>Caudata</taxon>
        <taxon>Salamandroidea</taxon>
        <taxon>Salamandridae</taxon>
        <taxon>Pleurodelinae</taxon>
        <taxon>Pleurodeles</taxon>
    </lineage>
</organism>
<dbReference type="Proteomes" id="UP001066276">
    <property type="component" value="Chromosome 3_1"/>
</dbReference>
<comment type="caution">
    <text evidence="1">The sequence shown here is derived from an EMBL/GenBank/DDBJ whole genome shotgun (WGS) entry which is preliminary data.</text>
</comment>
<dbReference type="EMBL" id="JANPWB010000005">
    <property type="protein sequence ID" value="KAJ1186043.1"/>
    <property type="molecule type" value="Genomic_DNA"/>
</dbReference>
<name>A0AAV7UB01_PLEWA</name>
<evidence type="ECO:0000313" key="2">
    <source>
        <dbReference type="Proteomes" id="UP001066276"/>
    </source>
</evidence>
<gene>
    <name evidence="1" type="ORF">NDU88_002828</name>
</gene>
<dbReference type="AlphaFoldDB" id="A0AAV7UB01"/>
<sequence length="66" mass="7154">MPGAVHHRVHDLNSAKAKSFRASLLTRGLRADLARTSSIEIGFTDFSGDGDSSKVFLLLKLVIEIS</sequence>
<keyword evidence="2" id="KW-1185">Reference proteome</keyword>
<protein>
    <submittedName>
        <fullName evidence="1">Uncharacterized protein</fullName>
    </submittedName>
</protein>